<dbReference type="NCBIfam" id="TIGR00309">
    <property type="entry name" value="V_ATPase_subD"/>
    <property type="match status" value="1"/>
</dbReference>
<dbReference type="FunFam" id="1.10.287.3240:FF:000007">
    <property type="entry name" value="V-type ATP synthase subunit D"/>
    <property type="match status" value="1"/>
</dbReference>
<protein>
    <recommendedName>
        <fullName evidence="4">V-type ATP synthase subunit D</fullName>
    </recommendedName>
    <alternativeName>
        <fullName evidence="4">V-ATPase subunit D</fullName>
    </alternativeName>
</protein>
<evidence type="ECO:0000256" key="4">
    <source>
        <dbReference type="HAMAP-Rule" id="MF_00271"/>
    </source>
</evidence>
<organism evidence="5 6">
    <name type="scientific">Hydrogenispora ethanolica</name>
    <dbReference type="NCBI Taxonomy" id="1082276"/>
    <lineage>
        <taxon>Bacteria</taxon>
        <taxon>Bacillati</taxon>
        <taxon>Bacillota</taxon>
        <taxon>Hydrogenispora</taxon>
    </lineage>
</organism>
<evidence type="ECO:0000313" key="6">
    <source>
        <dbReference type="Proteomes" id="UP000295008"/>
    </source>
</evidence>
<keyword evidence="3 4" id="KW-0406">Ion transport</keyword>
<comment type="function">
    <text evidence="4">Produces ATP from ADP in the presence of a proton gradient across the membrane.</text>
</comment>
<dbReference type="GO" id="GO:0046933">
    <property type="term" value="F:proton-transporting ATP synthase activity, rotational mechanism"/>
    <property type="evidence" value="ECO:0007669"/>
    <property type="project" value="UniProtKB-UniRule"/>
</dbReference>
<evidence type="ECO:0000313" key="5">
    <source>
        <dbReference type="EMBL" id="TCL76929.1"/>
    </source>
</evidence>
<evidence type="ECO:0000256" key="3">
    <source>
        <dbReference type="ARBA" id="ARBA00023065"/>
    </source>
</evidence>
<dbReference type="PANTHER" id="PTHR11671">
    <property type="entry name" value="V-TYPE ATP SYNTHASE SUBUNIT D"/>
    <property type="match status" value="1"/>
</dbReference>
<keyword evidence="4" id="KW-0066">ATP synthesis</keyword>
<sequence length="211" mass="24345">MEIRVNPTRMELLRLKKRLKVAVRGHKLLKDKFDELMKNFMKLVEEERRLRQAVEAVLAEALQGFMMARAVMSRDSLEGAIARPKVKAEISAATKTVMGIEVPAFTLKEPEYRGGIYPYGFAQTSGELDQAIRDLSRSLKELIQLAEVEKTVELLAAEIERTRRRVNALEYVMIPQLEEAIKRITMKLDENERGNLTRLMKIKDMVREKQT</sequence>
<keyword evidence="6" id="KW-1185">Reference proteome</keyword>
<dbReference type="HAMAP" id="MF_00271">
    <property type="entry name" value="ATP_synth_D_arch"/>
    <property type="match status" value="1"/>
</dbReference>
<comment type="similarity">
    <text evidence="1 4">Belongs to the V-ATPase D subunit family.</text>
</comment>
<dbReference type="AlphaFoldDB" id="A0A4R1SBX1"/>
<gene>
    <name evidence="4" type="primary">atpD</name>
    <name evidence="5" type="ORF">EDC14_1001214</name>
</gene>
<keyword evidence="2 4" id="KW-0813">Transport</keyword>
<dbReference type="Proteomes" id="UP000295008">
    <property type="component" value="Unassembled WGS sequence"/>
</dbReference>
<dbReference type="Pfam" id="PF01813">
    <property type="entry name" value="ATP-synt_D"/>
    <property type="match status" value="1"/>
</dbReference>
<name>A0A4R1SBX1_HYDET</name>
<dbReference type="OrthoDB" id="9781718at2"/>
<dbReference type="RefSeq" id="WP_132012320.1">
    <property type="nucleotide sequence ID" value="NZ_SLUN01000001.1"/>
</dbReference>
<accession>A0A4R1SBX1</accession>
<dbReference type="GO" id="GO:0042777">
    <property type="term" value="P:proton motive force-driven plasma membrane ATP synthesis"/>
    <property type="evidence" value="ECO:0007669"/>
    <property type="project" value="UniProtKB-UniRule"/>
</dbReference>
<dbReference type="GO" id="GO:0005524">
    <property type="term" value="F:ATP binding"/>
    <property type="evidence" value="ECO:0007669"/>
    <property type="project" value="UniProtKB-UniRule"/>
</dbReference>
<comment type="caution">
    <text evidence="5">The sequence shown here is derived from an EMBL/GenBank/DDBJ whole genome shotgun (WGS) entry which is preliminary data.</text>
</comment>
<keyword evidence="4" id="KW-0375">Hydrogen ion transport</keyword>
<reference evidence="5 6" key="1">
    <citation type="submission" date="2019-03" db="EMBL/GenBank/DDBJ databases">
        <title>Genomic Encyclopedia of Type Strains, Phase IV (KMG-IV): sequencing the most valuable type-strain genomes for metagenomic binning, comparative biology and taxonomic classification.</title>
        <authorList>
            <person name="Goeker M."/>
        </authorList>
    </citation>
    <scope>NUCLEOTIDE SEQUENCE [LARGE SCALE GENOMIC DNA]</scope>
    <source>
        <strain evidence="5 6">LX-B</strain>
    </source>
</reference>
<dbReference type="InterPro" id="IPR002699">
    <property type="entry name" value="V_ATPase_D"/>
</dbReference>
<evidence type="ECO:0000256" key="1">
    <source>
        <dbReference type="ARBA" id="ARBA00005850"/>
    </source>
</evidence>
<dbReference type="Gene3D" id="1.10.287.3240">
    <property type="match status" value="1"/>
</dbReference>
<dbReference type="EMBL" id="SLUN01000001">
    <property type="protein sequence ID" value="TCL76929.1"/>
    <property type="molecule type" value="Genomic_DNA"/>
</dbReference>
<proteinExistence type="inferred from homology"/>
<dbReference type="GO" id="GO:0046961">
    <property type="term" value="F:proton-transporting ATPase activity, rotational mechanism"/>
    <property type="evidence" value="ECO:0007669"/>
    <property type="project" value="InterPro"/>
</dbReference>
<evidence type="ECO:0000256" key="2">
    <source>
        <dbReference type="ARBA" id="ARBA00022448"/>
    </source>
</evidence>